<keyword evidence="1" id="KW-0472">Membrane</keyword>
<evidence type="ECO:0000313" key="4">
    <source>
        <dbReference type="EMBL" id="RVQ67815.1"/>
    </source>
</evidence>
<dbReference type="Gene3D" id="3.20.20.450">
    <property type="entry name" value="EAL domain"/>
    <property type="match status" value="1"/>
</dbReference>
<dbReference type="InterPro" id="IPR035919">
    <property type="entry name" value="EAL_sf"/>
</dbReference>
<evidence type="ECO:0000259" key="2">
    <source>
        <dbReference type="PROSITE" id="PS50883"/>
    </source>
</evidence>
<dbReference type="SMART" id="SM00052">
    <property type="entry name" value="EAL"/>
    <property type="match status" value="1"/>
</dbReference>
<keyword evidence="1" id="KW-1133">Transmembrane helix</keyword>
<evidence type="ECO:0000313" key="5">
    <source>
        <dbReference type="Proteomes" id="UP000283003"/>
    </source>
</evidence>
<dbReference type="Pfam" id="PF00990">
    <property type="entry name" value="GGDEF"/>
    <property type="match status" value="1"/>
</dbReference>
<feature type="transmembrane region" description="Helical" evidence="1">
    <location>
        <begin position="77"/>
        <end position="96"/>
    </location>
</feature>
<feature type="transmembrane region" description="Helical" evidence="1">
    <location>
        <begin position="193"/>
        <end position="211"/>
    </location>
</feature>
<dbReference type="Pfam" id="PF00563">
    <property type="entry name" value="EAL"/>
    <property type="match status" value="1"/>
</dbReference>
<keyword evidence="5" id="KW-1185">Reference proteome</keyword>
<dbReference type="InterPro" id="IPR035965">
    <property type="entry name" value="PAS-like_dom_sf"/>
</dbReference>
<dbReference type="CDD" id="cd01948">
    <property type="entry name" value="EAL"/>
    <property type="match status" value="1"/>
</dbReference>
<dbReference type="SUPFAM" id="SSF141868">
    <property type="entry name" value="EAL domain-like"/>
    <property type="match status" value="1"/>
</dbReference>
<dbReference type="Proteomes" id="UP000283003">
    <property type="component" value="Unassembled WGS sequence"/>
</dbReference>
<dbReference type="NCBIfam" id="TIGR00254">
    <property type="entry name" value="GGDEF"/>
    <property type="match status" value="1"/>
</dbReference>
<dbReference type="AlphaFoldDB" id="A0A437GZ66"/>
<evidence type="ECO:0000259" key="3">
    <source>
        <dbReference type="PROSITE" id="PS50887"/>
    </source>
</evidence>
<gene>
    <name evidence="4" type="ORF">EKN06_07825</name>
</gene>
<dbReference type="InterPro" id="IPR000160">
    <property type="entry name" value="GGDEF_dom"/>
</dbReference>
<dbReference type="InterPro" id="IPR043128">
    <property type="entry name" value="Rev_trsase/Diguanyl_cyclase"/>
</dbReference>
<feature type="domain" description="GGDEF" evidence="3">
    <location>
        <begin position="382"/>
        <end position="519"/>
    </location>
</feature>
<feature type="transmembrane region" description="Helical" evidence="1">
    <location>
        <begin position="144"/>
        <end position="162"/>
    </location>
</feature>
<comment type="caution">
    <text evidence="4">The sequence shown here is derived from an EMBL/GenBank/DDBJ whole genome shotgun (WGS) entry which is preliminary data.</text>
</comment>
<organism evidence="4 5">
    <name type="scientific">Croceicoccus ponticola</name>
    <dbReference type="NCBI Taxonomy" id="2217664"/>
    <lineage>
        <taxon>Bacteria</taxon>
        <taxon>Pseudomonadati</taxon>
        <taxon>Pseudomonadota</taxon>
        <taxon>Alphaproteobacteria</taxon>
        <taxon>Sphingomonadales</taxon>
        <taxon>Erythrobacteraceae</taxon>
        <taxon>Croceicoccus</taxon>
    </lineage>
</organism>
<dbReference type="SUPFAM" id="SSF55785">
    <property type="entry name" value="PYP-like sensor domain (PAS domain)"/>
    <property type="match status" value="1"/>
</dbReference>
<dbReference type="CDD" id="cd01949">
    <property type="entry name" value="GGDEF"/>
    <property type="match status" value="1"/>
</dbReference>
<dbReference type="InterPro" id="IPR001633">
    <property type="entry name" value="EAL_dom"/>
</dbReference>
<dbReference type="GO" id="GO:0003824">
    <property type="term" value="F:catalytic activity"/>
    <property type="evidence" value="ECO:0007669"/>
    <property type="project" value="UniProtKB-ARBA"/>
</dbReference>
<dbReference type="SMART" id="SM00267">
    <property type="entry name" value="GGDEF"/>
    <property type="match status" value="1"/>
</dbReference>
<reference evidence="4 5" key="1">
    <citation type="submission" date="2018-12" db="EMBL/GenBank/DDBJ databases">
        <title>Croceicoccus ponticola sp. nov., a lipolytic bacterium isolated from seawater.</title>
        <authorList>
            <person name="Yoon J.-H."/>
        </authorList>
    </citation>
    <scope>NUCLEOTIDE SEQUENCE [LARGE SCALE GENOMIC DNA]</scope>
    <source>
        <strain evidence="4 5">GM-16</strain>
    </source>
</reference>
<proteinExistence type="predicted"/>
<dbReference type="PROSITE" id="PS50887">
    <property type="entry name" value="GGDEF"/>
    <property type="match status" value="1"/>
</dbReference>
<dbReference type="Gene3D" id="3.30.70.270">
    <property type="match status" value="1"/>
</dbReference>
<feature type="transmembrane region" description="Helical" evidence="1">
    <location>
        <begin position="169"/>
        <end position="187"/>
    </location>
</feature>
<keyword evidence="1" id="KW-0812">Transmembrane</keyword>
<feature type="domain" description="EAL" evidence="2">
    <location>
        <begin position="528"/>
        <end position="778"/>
    </location>
</feature>
<dbReference type="PROSITE" id="PS50883">
    <property type="entry name" value="EAL"/>
    <property type="match status" value="1"/>
</dbReference>
<dbReference type="OrthoDB" id="9790882at2"/>
<accession>A0A437GZ66</accession>
<feature type="transmembrane region" description="Helical" evidence="1">
    <location>
        <begin position="116"/>
        <end position="138"/>
    </location>
</feature>
<protein>
    <submittedName>
        <fullName evidence="4">EAL domain-containing protein</fullName>
    </submittedName>
</protein>
<dbReference type="InterPro" id="IPR052155">
    <property type="entry name" value="Biofilm_reg_signaling"/>
</dbReference>
<feature type="transmembrane region" description="Helical" evidence="1">
    <location>
        <begin position="54"/>
        <end position="71"/>
    </location>
</feature>
<dbReference type="SUPFAM" id="SSF55073">
    <property type="entry name" value="Nucleotide cyclase"/>
    <property type="match status" value="1"/>
</dbReference>
<sequence length="798" mass="89404">MIYLRFTSFVYAAPPTASEERLETRMGGRQAALFGREDYLLTRRLQDYAERGQLAAATSAFGAFVTCVIRLGGTGVLAQFVWLAFMLGVSLARVELVRRFTPTTIDLRYFYRQRRYMVALGVADSVGWGVGLVMFAVYARGSELYLLSVLAAGVVTVSLIYYRALPQVCAVFVASMALAGCAVSYAILERFELVAILFIGALALVLFRGIADDARLYRRKFEGEAELAESAETIQLLLHDYEAQSADWLWQVDNGACLVTVCARFGEASGMDPHDLEGRELVTLFDAGPARELLAHRLLVRQPFRDLNVSLTVDGDTRWWSLSANCWDDGTMHGVARDTTDTRQAVERMNFMAHHDMLTGIANRFLFGETLREVLERKETKGRLALLYLDLDHFKQINDTWGHSTGDRLLTEAAKRLVGSVKSHDLVARLGGDEFAILLTRLTDPVDAVVVAQRIVEAMDRPFVIDDQKLSAGTSVGIAHVQPPRDGKRTAPDDLLRQADLALYAAKALGRGTYAEFEPWLEERDRERAQLEADLKTAIQNDEFTLHYQPLYDVELRKTVGFETLVRWHSPIWGVVMPGEFIPLAEDSGLIVALGEWIIRNAIHEASGWAEKERVAINLSPLQMRSPRLLPTITESIEATGIDPDRIELEITENMLMHDSERNVAMLHEFRKMGIRIALDDFGTGYSSLNYLRSFPFDKIKIDKCFVEDIELREDCQAIVRAITQLAAALGMSTVAEGVERESQLQWLRGEGITQIQGYLISYPVNASELSDGRPFNEDRHKWFRLPGTVADSISDAA</sequence>
<dbReference type="InterPro" id="IPR029787">
    <property type="entry name" value="Nucleotide_cyclase"/>
</dbReference>
<dbReference type="FunFam" id="3.30.70.270:FF:000001">
    <property type="entry name" value="Diguanylate cyclase domain protein"/>
    <property type="match status" value="1"/>
</dbReference>
<dbReference type="PANTHER" id="PTHR44757">
    <property type="entry name" value="DIGUANYLATE CYCLASE DGCP"/>
    <property type="match status" value="1"/>
</dbReference>
<dbReference type="PANTHER" id="PTHR44757:SF2">
    <property type="entry name" value="BIOFILM ARCHITECTURE MAINTENANCE PROTEIN MBAA"/>
    <property type="match status" value="1"/>
</dbReference>
<dbReference type="EMBL" id="RXOL01000002">
    <property type="protein sequence ID" value="RVQ67815.1"/>
    <property type="molecule type" value="Genomic_DNA"/>
</dbReference>
<name>A0A437GZ66_9SPHN</name>
<evidence type="ECO:0000256" key="1">
    <source>
        <dbReference type="SAM" id="Phobius"/>
    </source>
</evidence>